<evidence type="ECO:0000313" key="8">
    <source>
        <dbReference type="EMBL" id="KRW99890.1"/>
    </source>
</evidence>
<dbReference type="InterPro" id="IPR000845">
    <property type="entry name" value="Nucleoside_phosphorylase_d"/>
</dbReference>
<dbReference type="Proteomes" id="UP000054937">
    <property type="component" value="Unassembled WGS sequence"/>
</dbReference>
<feature type="binding site" evidence="6">
    <location>
        <position position="243"/>
    </location>
    <ligand>
        <name>a purine D-ribonucleoside</name>
        <dbReference type="ChEBI" id="CHEBI:142355"/>
    </ligand>
</feature>
<feature type="binding site" evidence="6">
    <location>
        <position position="220"/>
    </location>
    <ligand>
        <name>phosphate</name>
        <dbReference type="ChEBI" id="CHEBI:43474"/>
    </ligand>
</feature>
<dbReference type="InterPro" id="IPR011268">
    <property type="entry name" value="Purine_phosphorylase"/>
</dbReference>
<dbReference type="GO" id="GO:0005737">
    <property type="term" value="C:cytoplasm"/>
    <property type="evidence" value="ECO:0007669"/>
    <property type="project" value="TreeGrafter"/>
</dbReference>
<sequence>MQKESEIIDTYSQAQEAVKYIKTKTDLCPSIAFILGSGLGEYADELQDAVVIPYEDIPHFKKSTVSGHKGNLVIGKKEGKIIMGMQGRYHYYEGYSMQDVVFPIYVFKAMGVQTLLITNAAGGVNKMLLAGDLMIIKDHINLLGTNPLIGPHDSRWGGERFPDMSNLYNTETRRHIAETMTELGLGVKQGTYVATTGPSYETPAEIKMIGIMGGDAVGMSTVPEAIVANSLGMKVGGISCICNMAAGISPIPLTHKEVVETANHVKKDFKNLLDKLIPKI</sequence>
<proteinExistence type="inferred from homology"/>
<evidence type="ECO:0000256" key="1">
    <source>
        <dbReference type="ARBA" id="ARBA00005058"/>
    </source>
</evidence>
<keyword evidence="3 5" id="KW-0328">Glycosyltransferase</keyword>
<dbReference type="EMBL" id="LDAU01000202">
    <property type="protein sequence ID" value="KRW99890.1"/>
    <property type="molecule type" value="Genomic_DNA"/>
</dbReference>
<organism evidence="8 9">
    <name type="scientific">Pseudocohnilembus persalinus</name>
    <name type="common">Ciliate</name>
    <dbReference type="NCBI Taxonomy" id="266149"/>
    <lineage>
        <taxon>Eukaryota</taxon>
        <taxon>Sar</taxon>
        <taxon>Alveolata</taxon>
        <taxon>Ciliophora</taxon>
        <taxon>Intramacronucleata</taxon>
        <taxon>Oligohymenophorea</taxon>
        <taxon>Scuticociliatia</taxon>
        <taxon>Philasterida</taxon>
        <taxon>Pseudocohnilembidae</taxon>
        <taxon>Pseudocohnilembus</taxon>
    </lineage>
</organism>
<evidence type="ECO:0000313" key="9">
    <source>
        <dbReference type="Proteomes" id="UP000054937"/>
    </source>
</evidence>
<feature type="binding site" evidence="6">
    <location>
        <position position="37"/>
    </location>
    <ligand>
        <name>phosphate</name>
        <dbReference type="ChEBI" id="CHEBI:43474"/>
    </ligand>
</feature>
<dbReference type="OrthoDB" id="309285at2759"/>
<dbReference type="OMA" id="EGVYAQF"/>
<feature type="binding site" evidence="6">
    <location>
        <position position="201"/>
    </location>
    <ligand>
        <name>a purine D-ribonucleoside</name>
        <dbReference type="ChEBI" id="CHEBI:142355"/>
    </ligand>
</feature>
<comment type="similarity">
    <text evidence="2 5">Belongs to the PNP/MTAP phosphorylase family.</text>
</comment>
<dbReference type="GO" id="GO:0009116">
    <property type="term" value="P:nucleoside metabolic process"/>
    <property type="evidence" value="ECO:0007669"/>
    <property type="project" value="InterPro"/>
</dbReference>
<evidence type="ECO:0000256" key="2">
    <source>
        <dbReference type="ARBA" id="ARBA00006751"/>
    </source>
</evidence>
<feature type="domain" description="Nucleoside phosphorylase" evidence="7">
    <location>
        <begin position="31"/>
        <end position="277"/>
    </location>
</feature>
<dbReference type="InParanoid" id="A0A0V0QCI3"/>
<dbReference type="Gene3D" id="3.40.50.1580">
    <property type="entry name" value="Nucleoside phosphorylase domain"/>
    <property type="match status" value="1"/>
</dbReference>
<gene>
    <name evidence="8" type="ORF">PPERSA_12566</name>
</gene>
<dbReference type="NCBIfam" id="NF006054">
    <property type="entry name" value="PRK08202.1"/>
    <property type="match status" value="1"/>
</dbReference>
<protein>
    <recommendedName>
        <fullName evidence="5">Purine nucleoside phosphorylase</fullName>
        <ecNumber evidence="5">2.4.2.1</ecNumber>
    </recommendedName>
    <alternativeName>
        <fullName evidence="5">Inosine-guanosine phosphorylase</fullName>
    </alternativeName>
</protein>
<dbReference type="EC" id="2.4.2.1" evidence="5"/>
<dbReference type="GO" id="GO:0004731">
    <property type="term" value="F:purine-nucleoside phosphorylase activity"/>
    <property type="evidence" value="ECO:0007669"/>
    <property type="project" value="UniProtKB-EC"/>
</dbReference>
<keyword evidence="4 5" id="KW-0808">Transferase</keyword>
<evidence type="ECO:0000256" key="6">
    <source>
        <dbReference type="PIRSR" id="PIRSR000477-2"/>
    </source>
</evidence>
<evidence type="ECO:0000256" key="3">
    <source>
        <dbReference type="ARBA" id="ARBA00022676"/>
    </source>
</evidence>
<feature type="binding site" evidence="6">
    <location>
        <position position="68"/>
    </location>
    <ligand>
        <name>phosphate</name>
        <dbReference type="ChEBI" id="CHEBI:43474"/>
    </ligand>
</feature>
<dbReference type="CDD" id="cd09009">
    <property type="entry name" value="PNP-EcPNPII_like"/>
    <property type="match status" value="1"/>
</dbReference>
<dbReference type="NCBIfam" id="TIGR01697">
    <property type="entry name" value="PNPH-PUNA-XAPA"/>
    <property type="match status" value="1"/>
</dbReference>
<dbReference type="InterPro" id="IPR011270">
    <property type="entry name" value="Pur_Nuc_Pase_Ino/Guo-sp"/>
</dbReference>
<feature type="binding site" evidence="6">
    <location>
        <begin position="88"/>
        <end position="90"/>
    </location>
    <ligand>
        <name>phosphate</name>
        <dbReference type="ChEBI" id="CHEBI:43474"/>
    </ligand>
</feature>
<comment type="function">
    <text evidence="5">The purine nucleoside phosphorylases catalyze the phosphorolytic breakdown of the N-glycosidic bond in the beta-(deoxy)ribonucleoside molecules, with the formation of the corresponding free purine bases and pentose-1-phosphate.</text>
</comment>
<dbReference type="Pfam" id="PF01048">
    <property type="entry name" value="PNP_UDP_1"/>
    <property type="match status" value="1"/>
</dbReference>
<dbReference type="NCBIfam" id="TIGR01700">
    <property type="entry name" value="PNPH"/>
    <property type="match status" value="1"/>
</dbReference>
<dbReference type="AlphaFoldDB" id="A0A0V0QCI3"/>
<keyword evidence="9" id="KW-1185">Reference proteome</keyword>
<accession>A0A0V0QCI3</accession>
<feature type="binding site" evidence="6">
    <location>
        <position position="120"/>
    </location>
    <ligand>
        <name>phosphate</name>
        <dbReference type="ChEBI" id="CHEBI:43474"/>
    </ligand>
</feature>
<dbReference type="PIRSF" id="PIRSF000477">
    <property type="entry name" value="PurNPase"/>
    <property type="match status" value="1"/>
</dbReference>
<evidence type="ECO:0000259" key="7">
    <source>
        <dbReference type="Pfam" id="PF01048"/>
    </source>
</evidence>
<dbReference type="PANTHER" id="PTHR11904">
    <property type="entry name" value="METHYLTHIOADENOSINE/PURINE NUCLEOSIDE PHOSPHORYLASE"/>
    <property type="match status" value="1"/>
</dbReference>
<evidence type="ECO:0000256" key="5">
    <source>
        <dbReference type="PIRNR" id="PIRNR000477"/>
    </source>
</evidence>
<comment type="caution">
    <text evidence="8">The sequence shown here is derived from an EMBL/GenBank/DDBJ whole genome shotgun (WGS) entry which is preliminary data.</text>
</comment>
<name>A0A0V0QCI3_PSEPJ</name>
<dbReference type="InterPro" id="IPR035994">
    <property type="entry name" value="Nucleoside_phosphorylase_sf"/>
</dbReference>
<comment type="pathway">
    <text evidence="1 5">Purine metabolism; purine nucleoside salvage.</text>
</comment>
<dbReference type="SUPFAM" id="SSF53167">
    <property type="entry name" value="Purine and uridine phosphorylases"/>
    <property type="match status" value="1"/>
</dbReference>
<reference evidence="8 9" key="1">
    <citation type="journal article" date="2015" name="Sci. Rep.">
        <title>Genome of the facultative scuticociliatosis pathogen Pseudocohnilembus persalinus provides insight into its virulence through horizontal gene transfer.</title>
        <authorList>
            <person name="Xiong J."/>
            <person name="Wang G."/>
            <person name="Cheng J."/>
            <person name="Tian M."/>
            <person name="Pan X."/>
            <person name="Warren A."/>
            <person name="Jiang C."/>
            <person name="Yuan D."/>
            <person name="Miao W."/>
        </authorList>
    </citation>
    <scope>NUCLEOTIDE SEQUENCE [LARGE SCALE GENOMIC DNA]</scope>
    <source>
        <strain evidence="8">36N120E</strain>
    </source>
</reference>
<dbReference type="PANTHER" id="PTHR11904:SF9">
    <property type="entry name" value="PURINE NUCLEOSIDE PHOSPHORYLASE-RELATED"/>
    <property type="match status" value="1"/>
</dbReference>
<evidence type="ECO:0000256" key="4">
    <source>
        <dbReference type="ARBA" id="ARBA00022679"/>
    </source>
</evidence>
<dbReference type="UniPathway" id="UPA00606"/>